<protein>
    <recommendedName>
        <fullName evidence="4">Aminoglycoside N(3)-acetyltransferase</fullName>
        <ecNumber evidence="4">2.3.1.-</ecNumber>
    </recommendedName>
</protein>
<evidence type="ECO:0000313" key="5">
    <source>
        <dbReference type="EMBL" id="QTL99078.1"/>
    </source>
</evidence>
<dbReference type="KEGG" id="ifn:GM661_14480"/>
<reference evidence="5" key="1">
    <citation type="submission" date="2019-12" db="EMBL/GenBank/DDBJ databases">
        <authorList>
            <person name="zhang j."/>
            <person name="sun C.M."/>
        </authorList>
    </citation>
    <scope>NUCLEOTIDE SEQUENCE</scope>
    <source>
        <strain evidence="5">NS-1</strain>
    </source>
</reference>
<dbReference type="InterPro" id="IPR003679">
    <property type="entry name" value="Amioglycoside_AcTrfase"/>
</dbReference>
<keyword evidence="2 4" id="KW-0808">Transferase</keyword>
<organism evidence="5 6">
    <name type="scientific">Iocasia fonsfrigidae</name>
    <dbReference type="NCBI Taxonomy" id="2682810"/>
    <lineage>
        <taxon>Bacteria</taxon>
        <taxon>Bacillati</taxon>
        <taxon>Bacillota</taxon>
        <taxon>Clostridia</taxon>
        <taxon>Halanaerobiales</taxon>
        <taxon>Halanaerobiaceae</taxon>
        <taxon>Iocasia</taxon>
    </lineage>
</organism>
<evidence type="ECO:0000256" key="1">
    <source>
        <dbReference type="ARBA" id="ARBA00006383"/>
    </source>
</evidence>
<accession>A0A8A7KH45</accession>
<sequence length="259" mass="29179">MYTKADIINYFSLLGINSKGTLLVHSSMKSIGDVDGGAETVIDAFVEYMKQGLLIFPTHSWGKDNLVNDIYDPLTEPSCVGILSNIFMKKTGVVRSLHPTHSIAARGKDALEYIQGEERFNTPCPRGGCWGRLYDRKAQILFLGCSLKTNTFIHSVEEWCCVPNRLANKSKRIKIINPYGNDYHVDLYGHQSTYGDVSRNYDKLRDVLLYKGIAVKGLIGDARCYLCDTVGMGDITTKFLNYDIDLFADNRPIPPNWYK</sequence>
<dbReference type="Proteomes" id="UP000665020">
    <property type="component" value="Chromosome"/>
</dbReference>
<evidence type="ECO:0000256" key="2">
    <source>
        <dbReference type="ARBA" id="ARBA00022679"/>
    </source>
</evidence>
<comment type="catalytic activity">
    <reaction evidence="4">
        <text>a 2-deoxystreptamine antibiotic + acetyl-CoA = an N(3)-acetyl-2-deoxystreptamine antibiotic + CoA + H(+)</text>
        <dbReference type="Rhea" id="RHEA:12665"/>
        <dbReference type="ChEBI" id="CHEBI:15378"/>
        <dbReference type="ChEBI" id="CHEBI:57287"/>
        <dbReference type="ChEBI" id="CHEBI:57288"/>
        <dbReference type="ChEBI" id="CHEBI:57921"/>
        <dbReference type="ChEBI" id="CHEBI:77452"/>
        <dbReference type="EC" id="2.3.1.81"/>
    </reaction>
</comment>
<dbReference type="SUPFAM" id="SSF110710">
    <property type="entry name" value="TTHA0583/YokD-like"/>
    <property type="match status" value="1"/>
</dbReference>
<keyword evidence="3 4" id="KW-0012">Acyltransferase</keyword>
<dbReference type="AlphaFoldDB" id="A0A8A7KH45"/>
<evidence type="ECO:0000313" key="6">
    <source>
        <dbReference type="Proteomes" id="UP000665020"/>
    </source>
</evidence>
<dbReference type="PANTHER" id="PTHR11104">
    <property type="entry name" value="AMINOGLYCOSIDE N3-ACETYLTRANSFERASE"/>
    <property type="match status" value="1"/>
</dbReference>
<evidence type="ECO:0000256" key="4">
    <source>
        <dbReference type="RuleBase" id="RU365031"/>
    </source>
</evidence>
<name>A0A8A7KH45_9FIRM</name>
<gene>
    <name evidence="5" type="ORF">GM661_14480</name>
</gene>
<dbReference type="RefSeq" id="WP_230867474.1">
    <property type="nucleotide sequence ID" value="NZ_CP046640.1"/>
</dbReference>
<dbReference type="InterPro" id="IPR028345">
    <property type="entry name" value="Antibiotic_NAT-like"/>
</dbReference>
<comment type="similarity">
    <text evidence="1 4">Belongs to the antibiotic N-acetyltransferase family.</text>
</comment>
<dbReference type="Pfam" id="PF02522">
    <property type="entry name" value="Antibiotic_NAT"/>
    <property type="match status" value="1"/>
</dbReference>
<proteinExistence type="inferred from homology"/>
<dbReference type="GO" id="GO:0046353">
    <property type="term" value="F:aminoglycoside 3-N-acetyltransferase activity"/>
    <property type="evidence" value="ECO:0007669"/>
    <property type="project" value="UniProtKB-EC"/>
</dbReference>
<dbReference type="GO" id="GO:0046677">
    <property type="term" value="P:response to antibiotic"/>
    <property type="evidence" value="ECO:0007669"/>
    <property type="project" value="UniProtKB-KW"/>
</dbReference>
<dbReference type="EMBL" id="CP046640">
    <property type="protein sequence ID" value="QTL99078.1"/>
    <property type="molecule type" value="Genomic_DNA"/>
</dbReference>
<keyword evidence="6" id="KW-1185">Reference proteome</keyword>
<dbReference type="EC" id="2.3.1.-" evidence="4"/>
<dbReference type="PANTHER" id="PTHR11104:SF0">
    <property type="entry name" value="SPBETA PROPHAGE-DERIVED AMINOGLYCOSIDE N(3')-ACETYLTRANSFERASE-LIKE PROTEIN YOKD"/>
    <property type="match status" value="1"/>
</dbReference>
<keyword evidence="4" id="KW-0046">Antibiotic resistance</keyword>
<evidence type="ECO:0000256" key="3">
    <source>
        <dbReference type="ARBA" id="ARBA00023315"/>
    </source>
</evidence>